<protein>
    <submittedName>
        <fullName evidence="2">Uncharacterized protein</fullName>
    </submittedName>
</protein>
<dbReference type="STRING" id="54915.ADS79_13550"/>
<dbReference type="PATRIC" id="fig|54915.3.peg.1705"/>
<dbReference type="RefSeq" id="WP_049738901.1">
    <property type="nucleotide sequence ID" value="NZ_BJON01000015.1"/>
</dbReference>
<keyword evidence="4" id="KW-1185">Reference proteome</keyword>
<evidence type="ECO:0000313" key="1">
    <source>
        <dbReference type="EMBL" id="GED70096.1"/>
    </source>
</evidence>
<dbReference type="AlphaFoldDB" id="A0A0K9YW14"/>
<proteinExistence type="predicted"/>
<evidence type="ECO:0000313" key="4">
    <source>
        <dbReference type="Proteomes" id="UP000319578"/>
    </source>
</evidence>
<name>A0A0K9YW14_9BACL</name>
<reference evidence="2" key="2">
    <citation type="submission" date="2015-07" db="EMBL/GenBank/DDBJ databases">
        <title>MeaNS - Measles Nucleotide Surveillance Program.</title>
        <authorList>
            <person name="Tran T."/>
            <person name="Druce J."/>
        </authorList>
    </citation>
    <scope>NUCLEOTIDE SEQUENCE</scope>
    <source>
        <strain evidence="2">DSM 9887</strain>
    </source>
</reference>
<dbReference type="Proteomes" id="UP000036834">
    <property type="component" value="Unassembled WGS sequence"/>
</dbReference>
<gene>
    <name evidence="2" type="ORF">ADS79_13550</name>
    <name evidence="1" type="ORF">BRE01_37980</name>
</gene>
<reference evidence="1 4" key="3">
    <citation type="submission" date="2019-06" db="EMBL/GenBank/DDBJ databases">
        <title>Whole genome shotgun sequence of Brevibacillus reuszeri NBRC 15719.</title>
        <authorList>
            <person name="Hosoyama A."/>
            <person name="Uohara A."/>
            <person name="Ohji S."/>
            <person name="Ichikawa N."/>
        </authorList>
    </citation>
    <scope>NUCLEOTIDE SEQUENCE [LARGE SCALE GENOMIC DNA]</scope>
    <source>
        <strain evidence="1 4">NBRC 15719</strain>
    </source>
</reference>
<evidence type="ECO:0000313" key="3">
    <source>
        <dbReference type="Proteomes" id="UP000036834"/>
    </source>
</evidence>
<evidence type="ECO:0000313" key="2">
    <source>
        <dbReference type="EMBL" id="KNB72856.1"/>
    </source>
</evidence>
<comment type="caution">
    <text evidence="2">The sequence shown here is derived from an EMBL/GenBank/DDBJ whole genome shotgun (WGS) entry which is preliminary data.</text>
</comment>
<reference evidence="3" key="1">
    <citation type="submission" date="2015-07" db="EMBL/GenBank/DDBJ databases">
        <title>Genome sequencing project for genomic taxonomy and phylogenomics of Bacillus-like bacteria.</title>
        <authorList>
            <person name="Liu B."/>
            <person name="Wang J."/>
            <person name="Zhu Y."/>
            <person name="Liu G."/>
            <person name="Chen Q."/>
            <person name="Chen Z."/>
            <person name="Lan J."/>
            <person name="Che J."/>
            <person name="Ge C."/>
            <person name="Shi H."/>
            <person name="Pan Z."/>
            <person name="Liu X."/>
        </authorList>
    </citation>
    <scope>NUCLEOTIDE SEQUENCE [LARGE SCALE GENOMIC DNA]</scope>
    <source>
        <strain evidence="3">DSM 9887</strain>
    </source>
</reference>
<dbReference type="EMBL" id="BJON01000015">
    <property type="protein sequence ID" value="GED70096.1"/>
    <property type="molecule type" value="Genomic_DNA"/>
</dbReference>
<dbReference type="EMBL" id="LGIQ01000007">
    <property type="protein sequence ID" value="KNB72856.1"/>
    <property type="molecule type" value="Genomic_DNA"/>
</dbReference>
<dbReference type="OrthoDB" id="2474070at2"/>
<dbReference type="Proteomes" id="UP000319578">
    <property type="component" value="Unassembled WGS sequence"/>
</dbReference>
<accession>A0A0K9YW14</accession>
<sequence>MYRLFKYKPLMDGMMYSWHEVCTSQDIDYISQLAEGMCRVDGRGRYRYKVEDITFEVMRLGNGKYKHVIIKEMMDTWRKGSSLS</sequence>
<organism evidence="2 3">
    <name type="scientific">Brevibacillus reuszeri</name>
    <dbReference type="NCBI Taxonomy" id="54915"/>
    <lineage>
        <taxon>Bacteria</taxon>
        <taxon>Bacillati</taxon>
        <taxon>Bacillota</taxon>
        <taxon>Bacilli</taxon>
        <taxon>Bacillales</taxon>
        <taxon>Paenibacillaceae</taxon>
        <taxon>Brevibacillus</taxon>
    </lineage>
</organism>